<feature type="compositionally biased region" description="Basic and acidic residues" evidence="1">
    <location>
        <begin position="9"/>
        <end position="19"/>
    </location>
</feature>
<proteinExistence type="predicted"/>
<dbReference type="STRING" id="93625.A0A409XIN5"/>
<dbReference type="InParanoid" id="A0A409XIN5"/>
<dbReference type="AlphaFoldDB" id="A0A409XIN5"/>
<keyword evidence="3" id="KW-1185">Reference proteome</keyword>
<name>A0A409XIN5_PSICY</name>
<accession>A0A409XIN5</accession>
<evidence type="ECO:0000256" key="1">
    <source>
        <dbReference type="SAM" id="MobiDB-lite"/>
    </source>
</evidence>
<dbReference type="Proteomes" id="UP000283269">
    <property type="component" value="Unassembled WGS sequence"/>
</dbReference>
<feature type="region of interest" description="Disordered" evidence="1">
    <location>
        <begin position="1"/>
        <end position="44"/>
    </location>
</feature>
<gene>
    <name evidence="2" type="ORF">CVT25_006168</name>
</gene>
<evidence type="ECO:0000313" key="2">
    <source>
        <dbReference type="EMBL" id="PPQ90596.1"/>
    </source>
</evidence>
<comment type="caution">
    <text evidence="2">The sequence shown here is derived from an EMBL/GenBank/DDBJ whole genome shotgun (WGS) entry which is preliminary data.</text>
</comment>
<dbReference type="OrthoDB" id="3071709at2759"/>
<sequence length="178" mass="19069">MVGGTADEFGLKEKNKAEVDATPAKKARARPLSEQMLGGSRPKSMYEDDEGVLSIFDAATNDLNRSPTATAKKNKLVSGSPLCAKNVVKTSRLRGRSRGYSAKSANSLVHALTTLPPPAPSVGILTSASASSTKGTAAIANQANTLLIATQIARWATLMNRRRPVPRPQYEHEHKHEH</sequence>
<protein>
    <submittedName>
        <fullName evidence="2">Uncharacterized protein</fullName>
    </submittedName>
</protein>
<reference evidence="2 3" key="1">
    <citation type="journal article" date="2018" name="Evol. Lett.">
        <title>Horizontal gene cluster transfer increased hallucinogenic mushroom diversity.</title>
        <authorList>
            <person name="Reynolds H.T."/>
            <person name="Vijayakumar V."/>
            <person name="Gluck-Thaler E."/>
            <person name="Korotkin H.B."/>
            <person name="Matheny P.B."/>
            <person name="Slot J.C."/>
        </authorList>
    </citation>
    <scope>NUCLEOTIDE SEQUENCE [LARGE SCALE GENOMIC DNA]</scope>
    <source>
        <strain evidence="2 3">2631</strain>
    </source>
</reference>
<dbReference type="EMBL" id="NHYD01001597">
    <property type="protein sequence ID" value="PPQ90596.1"/>
    <property type="molecule type" value="Genomic_DNA"/>
</dbReference>
<evidence type="ECO:0000313" key="3">
    <source>
        <dbReference type="Proteomes" id="UP000283269"/>
    </source>
</evidence>
<organism evidence="2 3">
    <name type="scientific">Psilocybe cyanescens</name>
    <dbReference type="NCBI Taxonomy" id="93625"/>
    <lineage>
        <taxon>Eukaryota</taxon>
        <taxon>Fungi</taxon>
        <taxon>Dikarya</taxon>
        <taxon>Basidiomycota</taxon>
        <taxon>Agaricomycotina</taxon>
        <taxon>Agaricomycetes</taxon>
        <taxon>Agaricomycetidae</taxon>
        <taxon>Agaricales</taxon>
        <taxon>Agaricineae</taxon>
        <taxon>Strophariaceae</taxon>
        <taxon>Psilocybe</taxon>
    </lineage>
</organism>